<dbReference type="InterPro" id="IPR050754">
    <property type="entry name" value="FKBP4/5/8-like"/>
</dbReference>
<dbReference type="PROSITE" id="PS50059">
    <property type="entry name" value="FKBP_PPIASE"/>
    <property type="match status" value="1"/>
</dbReference>
<dbReference type="GO" id="GO:0005740">
    <property type="term" value="C:mitochondrial envelope"/>
    <property type="evidence" value="ECO:0007669"/>
    <property type="project" value="TreeGrafter"/>
</dbReference>
<dbReference type="AlphaFoldDB" id="A0A914CTN1"/>
<feature type="repeat" description="TPR" evidence="4">
    <location>
        <begin position="309"/>
        <end position="342"/>
    </location>
</feature>
<organism evidence="6 7">
    <name type="scientific">Acrobeloides nanus</name>
    <dbReference type="NCBI Taxonomy" id="290746"/>
    <lineage>
        <taxon>Eukaryota</taxon>
        <taxon>Metazoa</taxon>
        <taxon>Ecdysozoa</taxon>
        <taxon>Nematoda</taxon>
        <taxon>Chromadorea</taxon>
        <taxon>Rhabditida</taxon>
        <taxon>Tylenchina</taxon>
        <taxon>Cephalobomorpha</taxon>
        <taxon>Cephaloboidea</taxon>
        <taxon>Cephalobidae</taxon>
        <taxon>Acrobeloides</taxon>
    </lineage>
</organism>
<dbReference type="PROSITE" id="PS50005">
    <property type="entry name" value="TPR"/>
    <property type="match status" value="2"/>
</dbReference>
<dbReference type="Gene3D" id="1.25.40.10">
    <property type="entry name" value="Tetratricopeptide repeat domain"/>
    <property type="match status" value="1"/>
</dbReference>
<dbReference type="InterPro" id="IPR001179">
    <property type="entry name" value="PPIase_FKBP_dom"/>
</dbReference>
<dbReference type="PANTHER" id="PTHR46512:SF1">
    <property type="entry name" value="PEPTIDYLPROLYL ISOMERASE"/>
    <property type="match status" value="1"/>
</dbReference>
<evidence type="ECO:0000313" key="6">
    <source>
        <dbReference type="Proteomes" id="UP000887540"/>
    </source>
</evidence>
<dbReference type="Pfam" id="PF13374">
    <property type="entry name" value="TPR_10"/>
    <property type="match status" value="1"/>
</dbReference>
<proteinExistence type="predicted"/>
<dbReference type="Pfam" id="PF00254">
    <property type="entry name" value="FKBP_C"/>
    <property type="match status" value="1"/>
</dbReference>
<dbReference type="InterPro" id="IPR046357">
    <property type="entry name" value="PPIase_dom_sf"/>
</dbReference>
<feature type="domain" description="PPIase FKBP-type" evidence="5">
    <location>
        <begin position="131"/>
        <end position="213"/>
    </location>
</feature>
<name>A0A914CTN1_9BILA</name>
<evidence type="ECO:0000313" key="7">
    <source>
        <dbReference type="WBParaSite" id="ACRNAN_scaffold13622.g10955.t1"/>
    </source>
</evidence>
<sequence length="349" mass="39689">MNEFCEENLNEEFFDAFSRRAVSSGSPSLDGSLDEERAVCSDSEILNVLKSEKLSRQVKGPSSGDLEHECARERIQATKAEVLGKSCGHDGHAVHDHKKSDIDENGWEDLLGSGHLMRKILRAGHGQRPASGQLVTIRVKCASNEFDNHEKLTFPLGYNFHIDAWDIGIQLMQLDEVSALKTTARFAYGELGLDNKIPPNQQQEYEIELLEIGEMLSFEDKTTEEAELFLETLKDRGNFHYKRKNYDAAVRLYKKGIEIIEKELLDSSRLESMLASLYANLSACHMKLNDWTEVLETTERSLALHGNNSKVLFRRAQAQIFRREYDDAIDLLKRAIKLDSSDKFMSHEC</sequence>
<evidence type="ECO:0000256" key="4">
    <source>
        <dbReference type="PROSITE-ProRule" id="PRU00339"/>
    </source>
</evidence>
<dbReference type="SMART" id="SM00028">
    <property type="entry name" value="TPR"/>
    <property type="match status" value="3"/>
</dbReference>
<dbReference type="GO" id="GO:0044183">
    <property type="term" value="F:protein folding chaperone"/>
    <property type="evidence" value="ECO:0007669"/>
    <property type="project" value="TreeGrafter"/>
</dbReference>
<evidence type="ECO:0000256" key="3">
    <source>
        <dbReference type="PROSITE-ProRule" id="PRU00277"/>
    </source>
</evidence>
<keyword evidence="3" id="KW-0697">Rotamase</keyword>
<comment type="catalytic activity">
    <reaction evidence="3">
        <text>[protein]-peptidylproline (omega=180) = [protein]-peptidylproline (omega=0)</text>
        <dbReference type="Rhea" id="RHEA:16237"/>
        <dbReference type="Rhea" id="RHEA-COMP:10747"/>
        <dbReference type="Rhea" id="RHEA-COMP:10748"/>
        <dbReference type="ChEBI" id="CHEBI:83833"/>
        <dbReference type="ChEBI" id="CHEBI:83834"/>
        <dbReference type="EC" id="5.2.1.8"/>
    </reaction>
</comment>
<dbReference type="GO" id="GO:0016020">
    <property type="term" value="C:membrane"/>
    <property type="evidence" value="ECO:0007669"/>
    <property type="project" value="TreeGrafter"/>
</dbReference>
<evidence type="ECO:0000259" key="5">
    <source>
        <dbReference type="PROSITE" id="PS50059"/>
    </source>
</evidence>
<dbReference type="Gene3D" id="3.10.50.40">
    <property type="match status" value="1"/>
</dbReference>
<dbReference type="PANTHER" id="PTHR46512">
    <property type="entry name" value="PEPTIDYLPROLYL ISOMERASE"/>
    <property type="match status" value="1"/>
</dbReference>
<accession>A0A914CTN1</accession>
<dbReference type="GO" id="GO:0003755">
    <property type="term" value="F:peptidyl-prolyl cis-trans isomerase activity"/>
    <property type="evidence" value="ECO:0007669"/>
    <property type="project" value="UniProtKB-KW"/>
</dbReference>
<keyword evidence="3" id="KW-0413">Isomerase</keyword>
<dbReference type="Proteomes" id="UP000887540">
    <property type="component" value="Unplaced"/>
</dbReference>
<dbReference type="SUPFAM" id="SSF54534">
    <property type="entry name" value="FKBP-like"/>
    <property type="match status" value="1"/>
</dbReference>
<dbReference type="InterPro" id="IPR019734">
    <property type="entry name" value="TPR_rpt"/>
</dbReference>
<dbReference type="GO" id="GO:0043066">
    <property type="term" value="P:negative regulation of apoptotic process"/>
    <property type="evidence" value="ECO:0007669"/>
    <property type="project" value="TreeGrafter"/>
</dbReference>
<keyword evidence="1" id="KW-0677">Repeat</keyword>
<keyword evidence="6" id="KW-1185">Reference proteome</keyword>
<reference evidence="7" key="1">
    <citation type="submission" date="2022-11" db="UniProtKB">
        <authorList>
            <consortium name="WormBaseParasite"/>
        </authorList>
    </citation>
    <scope>IDENTIFICATION</scope>
</reference>
<evidence type="ECO:0000256" key="1">
    <source>
        <dbReference type="ARBA" id="ARBA00022737"/>
    </source>
</evidence>
<evidence type="ECO:0000256" key="2">
    <source>
        <dbReference type="ARBA" id="ARBA00022803"/>
    </source>
</evidence>
<dbReference type="InterPro" id="IPR011990">
    <property type="entry name" value="TPR-like_helical_dom_sf"/>
</dbReference>
<feature type="repeat" description="TPR" evidence="4">
    <location>
        <begin position="230"/>
        <end position="263"/>
    </location>
</feature>
<dbReference type="SUPFAM" id="SSF48452">
    <property type="entry name" value="TPR-like"/>
    <property type="match status" value="1"/>
</dbReference>
<dbReference type="WBParaSite" id="ACRNAN_scaffold13622.g10955.t1">
    <property type="protein sequence ID" value="ACRNAN_scaffold13622.g10955.t1"/>
    <property type="gene ID" value="ACRNAN_scaffold13622.g10955"/>
</dbReference>
<keyword evidence="2 4" id="KW-0802">TPR repeat</keyword>
<protein>
    <recommendedName>
        <fullName evidence="3">peptidylprolyl isomerase</fullName>
        <ecNumber evidence="3">5.2.1.8</ecNumber>
    </recommendedName>
</protein>
<dbReference type="GO" id="GO:0012505">
    <property type="term" value="C:endomembrane system"/>
    <property type="evidence" value="ECO:0007669"/>
    <property type="project" value="TreeGrafter"/>
</dbReference>
<dbReference type="GO" id="GO:0005829">
    <property type="term" value="C:cytosol"/>
    <property type="evidence" value="ECO:0007669"/>
    <property type="project" value="TreeGrafter"/>
</dbReference>
<dbReference type="EC" id="5.2.1.8" evidence="3"/>